<keyword evidence="10" id="KW-0449">Lipoprotein</keyword>
<evidence type="ECO:0000256" key="2">
    <source>
        <dbReference type="ARBA" id="ARBA00010260"/>
    </source>
</evidence>
<dbReference type="InterPro" id="IPR001863">
    <property type="entry name" value="Glypican"/>
</dbReference>
<evidence type="ECO:0000256" key="1">
    <source>
        <dbReference type="ARBA" id="ARBA00004609"/>
    </source>
</evidence>
<evidence type="ECO:0000256" key="5">
    <source>
        <dbReference type="ARBA" id="ARBA00022729"/>
    </source>
</evidence>
<protein>
    <submittedName>
        <fullName evidence="14">Glypican-5-like</fullName>
    </submittedName>
</protein>
<feature type="chain" id="PRO_5045429317" evidence="12">
    <location>
        <begin position="25"/>
        <end position="239"/>
    </location>
</feature>
<evidence type="ECO:0000256" key="11">
    <source>
        <dbReference type="RuleBase" id="RU003518"/>
    </source>
</evidence>
<evidence type="ECO:0000256" key="10">
    <source>
        <dbReference type="ARBA" id="ARBA00023288"/>
    </source>
</evidence>
<keyword evidence="9" id="KW-0357">Heparan sulfate</keyword>
<sequence>MATRCVLSIFLIILSIACCCSASAENVTSCQDVAQVFAARQLGSEDMVPKQKVTGEDLQICSKGETCCTHKMEGRFHHAVNTDIQTTLTSQSAYVKHLMVTSVEQYEASFMRMIKKAENNTNILFADVYRGMAAQARAPVGDFFLDLEKYVRADPAAADPDVDLRDSVNSLFDALFPLVFHHTINPKLAPFSRDYSACLAQVRQEAHPFGEAPHRLMADLRRAFSAARVVQRAQQQKQQ</sequence>
<dbReference type="GeneID" id="106808895"/>
<keyword evidence="3" id="KW-1003">Cell membrane</keyword>
<evidence type="ECO:0000256" key="12">
    <source>
        <dbReference type="SAM" id="SignalP"/>
    </source>
</evidence>
<keyword evidence="6" id="KW-0654">Proteoglycan</keyword>
<proteinExistence type="inferred from homology"/>
<dbReference type="Pfam" id="PF01153">
    <property type="entry name" value="Glypican"/>
    <property type="match status" value="1"/>
</dbReference>
<evidence type="ECO:0000256" key="9">
    <source>
        <dbReference type="ARBA" id="ARBA00023207"/>
    </source>
</evidence>
<evidence type="ECO:0000256" key="8">
    <source>
        <dbReference type="ARBA" id="ARBA00023180"/>
    </source>
</evidence>
<dbReference type="PROSITE" id="PS51257">
    <property type="entry name" value="PROKAR_LIPOPROTEIN"/>
    <property type="match status" value="1"/>
</dbReference>
<dbReference type="Proteomes" id="UP000695022">
    <property type="component" value="Unplaced"/>
</dbReference>
<keyword evidence="5 12" id="KW-0732">Signal</keyword>
<evidence type="ECO:0000256" key="7">
    <source>
        <dbReference type="ARBA" id="ARBA00023136"/>
    </source>
</evidence>
<organism evidence="13 14">
    <name type="scientific">Priapulus caudatus</name>
    <name type="common">Priapulid worm</name>
    <dbReference type="NCBI Taxonomy" id="37621"/>
    <lineage>
        <taxon>Eukaryota</taxon>
        <taxon>Metazoa</taxon>
        <taxon>Ecdysozoa</taxon>
        <taxon>Scalidophora</taxon>
        <taxon>Priapulida</taxon>
        <taxon>Priapulimorpha</taxon>
        <taxon>Priapulimorphida</taxon>
        <taxon>Priapulidae</taxon>
        <taxon>Priapulus</taxon>
    </lineage>
</organism>
<keyword evidence="8" id="KW-0325">Glycoprotein</keyword>
<evidence type="ECO:0000313" key="13">
    <source>
        <dbReference type="Proteomes" id="UP000695022"/>
    </source>
</evidence>
<name>A0ABM1E516_PRICU</name>
<comment type="similarity">
    <text evidence="2 11">Belongs to the glypican family.</text>
</comment>
<dbReference type="PANTHER" id="PTHR10822:SF29">
    <property type="entry name" value="DIVISION ABNORMALLY DELAYED PROTEIN"/>
    <property type="match status" value="1"/>
</dbReference>
<evidence type="ECO:0000313" key="14">
    <source>
        <dbReference type="RefSeq" id="XP_014667287.1"/>
    </source>
</evidence>
<evidence type="ECO:0000256" key="3">
    <source>
        <dbReference type="ARBA" id="ARBA00022475"/>
    </source>
</evidence>
<comment type="subcellular location">
    <subcellularLocation>
        <location evidence="1">Cell membrane</location>
        <topology evidence="1">Lipid-anchor</topology>
        <topology evidence="1">GPI-anchor</topology>
    </subcellularLocation>
</comment>
<evidence type="ECO:0000256" key="6">
    <source>
        <dbReference type="ARBA" id="ARBA00022974"/>
    </source>
</evidence>
<keyword evidence="7" id="KW-0472">Membrane</keyword>
<reference evidence="14" key="1">
    <citation type="submission" date="2025-08" db="UniProtKB">
        <authorList>
            <consortium name="RefSeq"/>
        </authorList>
    </citation>
    <scope>IDENTIFICATION</scope>
</reference>
<evidence type="ECO:0000256" key="4">
    <source>
        <dbReference type="ARBA" id="ARBA00022622"/>
    </source>
</evidence>
<accession>A0ABM1E516</accession>
<keyword evidence="4" id="KW-0336">GPI-anchor</keyword>
<keyword evidence="13" id="KW-1185">Reference proteome</keyword>
<dbReference type="RefSeq" id="XP_014667287.1">
    <property type="nucleotide sequence ID" value="XM_014811801.1"/>
</dbReference>
<gene>
    <name evidence="14" type="primary">LOC106808895</name>
</gene>
<dbReference type="PANTHER" id="PTHR10822">
    <property type="entry name" value="GLYPICAN"/>
    <property type="match status" value="1"/>
</dbReference>
<feature type="signal peptide" evidence="12">
    <location>
        <begin position="1"/>
        <end position="24"/>
    </location>
</feature>